<dbReference type="InterPro" id="IPR027417">
    <property type="entry name" value="P-loop_NTPase"/>
</dbReference>
<dbReference type="GO" id="GO:0005524">
    <property type="term" value="F:ATP binding"/>
    <property type="evidence" value="ECO:0007669"/>
    <property type="project" value="UniProtKB-KW"/>
</dbReference>
<dbReference type="GO" id="GO:0003723">
    <property type="term" value="F:RNA binding"/>
    <property type="evidence" value="ECO:0007669"/>
    <property type="project" value="InterPro"/>
</dbReference>
<keyword evidence="8" id="KW-0548">Nucleotidyltransferase</keyword>
<organism evidence="21">
    <name type="scientific">Suncus murinus picorna-like virus 2</name>
    <dbReference type="NCBI Taxonomy" id="3139572"/>
    <lineage>
        <taxon>Viruses</taxon>
        <taxon>Riboviria</taxon>
        <taxon>Orthornavirae</taxon>
        <taxon>Pisuviricota</taxon>
        <taxon>Pisoniviricetes</taxon>
        <taxon>Picornavirales</taxon>
    </lineage>
</organism>
<keyword evidence="4" id="KW-0191">Covalent protein-RNA linkage</keyword>
<evidence type="ECO:0000256" key="7">
    <source>
        <dbReference type="ARBA" id="ARBA00022679"/>
    </source>
</evidence>
<dbReference type="InterPro" id="IPR043504">
    <property type="entry name" value="Peptidase_S1_PA_chymotrypsin"/>
</dbReference>
<comment type="subcellular location">
    <subcellularLocation>
        <location evidence="1">Host cytoplasm</location>
    </subcellularLocation>
    <subcellularLocation>
        <location evidence="2">Host membrane</location>
    </subcellularLocation>
</comment>
<dbReference type="PROSITE" id="PS50507">
    <property type="entry name" value="RDRP_SSRNA_POS"/>
    <property type="match status" value="1"/>
</dbReference>
<dbReference type="InterPro" id="IPR044067">
    <property type="entry name" value="PCV_3C_PRO"/>
</dbReference>
<evidence type="ECO:0000256" key="1">
    <source>
        <dbReference type="ARBA" id="ARBA00004192"/>
    </source>
</evidence>
<dbReference type="InterPro" id="IPR007094">
    <property type="entry name" value="RNA-dir_pol_PSvirus"/>
</dbReference>
<evidence type="ECO:0000256" key="12">
    <source>
        <dbReference type="ARBA" id="ARBA00022807"/>
    </source>
</evidence>
<dbReference type="InterPro" id="IPR001205">
    <property type="entry name" value="RNA-dir_pol_C"/>
</dbReference>
<protein>
    <submittedName>
        <fullName evidence="21">Polyprotein</fullName>
    </submittedName>
</protein>
<dbReference type="EMBL" id="PP272764">
    <property type="protein sequence ID" value="WZI33522.1"/>
    <property type="molecule type" value="Genomic_RNA"/>
</dbReference>
<reference evidence="21" key="1">
    <citation type="journal article" date="2024" name="NPJ Biofilms Microbiomes">
        <title>Decoding the RNA viromes in shrew lungs along the eastern coast of China.</title>
        <authorList>
            <person name="Zhang J.T."/>
            <person name="Hu Z.Y."/>
            <person name="Tang F."/>
            <person name="Liu Y.T."/>
            <person name="Tan W.L."/>
            <person name="Ma X.F."/>
            <person name="Zhang Y.F."/>
            <person name="Si G.Q."/>
            <person name="Zhang L."/>
            <person name="Zhang M.Q."/>
            <person name="Peng C."/>
            <person name="Fu B.K."/>
            <person name="Fang L.Q."/>
            <person name="Zhang X.A."/>
            <person name="Liu W."/>
        </authorList>
    </citation>
    <scope>NUCLEOTIDE SEQUENCE</scope>
    <source>
        <strain evidence="21">Picorna_9</strain>
    </source>
</reference>
<dbReference type="InterPro" id="IPR043502">
    <property type="entry name" value="DNA/RNA_pol_sf"/>
</dbReference>
<dbReference type="PROSITE" id="PS51218">
    <property type="entry name" value="SF3_HELICASE_2"/>
    <property type="match status" value="1"/>
</dbReference>
<dbReference type="InterPro" id="IPR000605">
    <property type="entry name" value="Helicase_SF3_ssDNA/RNA_vir"/>
</dbReference>
<evidence type="ECO:0000256" key="13">
    <source>
        <dbReference type="ARBA" id="ARBA00022840"/>
    </source>
</evidence>
<dbReference type="PROSITE" id="PS51874">
    <property type="entry name" value="PCV_3C_PRO"/>
    <property type="match status" value="1"/>
</dbReference>
<dbReference type="Pfam" id="PF00910">
    <property type="entry name" value="RNA_helicase"/>
    <property type="match status" value="1"/>
</dbReference>
<feature type="domain" description="SF3 helicase" evidence="19">
    <location>
        <begin position="357"/>
        <end position="532"/>
    </location>
</feature>
<evidence type="ECO:0000259" key="20">
    <source>
        <dbReference type="PROSITE" id="PS51874"/>
    </source>
</evidence>
<dbReference type="GO" id="GO:0006508">
    <property type="term" value="P:proteolysis"/>
    <property type="evidence" value="ECO:0007669"/>
    <property type="project" value="UniProtKB-KW"/>
</dbReference>
<evidence type="ECO:0000256" key="16">
    <source>
        <dbReference type="ARBA" id="ARBA00023136"/>
    </source>
</evidence>
<evidence type="ECO:0000256" key="11">
    <source>
        <dbReference type="ARBA" id="ARBA00022806"/>
    </source>
</evidence>
<keyword evidence="10" id="KW-0378">Hydrolase</keyword>
<evidence type="ECO:0000256" key="2">
    <source>
        <dbReference type="ARBA" id="ARBA00004551"/>
    </source>
</evidence>
<keyword evidence="11" id="KW-0347">Helicase</keyword>
<keyword evidence="14" id="KW-1043">Host membrane</keyword>
<name>A0AB38ZKC1_9VIRU</name>
<evidence type="ECO:0000256" key="10">
    <source>
        <dbReference type="ARBA" id="ARBA00022801"/>
    </source>
</evidence>
<keyword evidence="13" id="KW-0067">ATP-binding</keyword>
<keyword evidence="15" id="KW-0693">Viral RNA replication</keyword>
<keyword evidence="6" id="KW-0645">Protease</keyword>
<accession>A0AB38ZKC1</accession>
<dbReference type="GO" id="GO:0006351">
    <property type="term" value="P:DNA-templated transcription"/>
    <property type="evidence" value="ECO:0007669"/>
    <property type="project" value="InterPro"/>
</dbReference>
<feature type="domain" description="RdRp catalytic" evidence="18">
    <location>
        <begin position="1529"/>
        <end position="1660"/>
    </location>
</feature>
<dbReference type="SUPFAM" id="SSF52540">
    <property type="entry name" value="P-loop containing nucleoside triphosphate hydrolases"/>
    <property type="match status" value="1"/>
</dbReference>
<evidence type="ECO:0000259" key="18">
    <source>
        <dbReference type="PROSITE" id="PS50507"/>
    </source>
</evidence>
<dbReference type="GO" id="GO:0003724">
    <property type="term" value="F:RNA helicase activity"/>
    <property type="evidence" value="ECO:0007669"/>
    <property type="project" value="InterPro"/>
</dbReference>
<evidence type="ECO:0000256" key="15">
    <source>
        <dbReference type="ARBA" id="ARBA00022953"/>
    </source>
</evidence>
<dbReference type="GO" id="GO:0004197">
    <property type="term" value="F:cysteine-type endopeptidase activity"/>
    <property type="evidence" value="ECO:0007669"/>
    <property type="project" value="InterPro"/>
</dbReference>
<dbReference type="GO" id="GO:0033644">
    <property type="term" value="C:host cell membrane"/>
    <property type="evidence" value="ECO:0007669"/>
    <property type="project" value="UniProtKB-SubCell"/>
</dbReference>
<evidence type="ECO:0000256" key="14">
    <source>
        <dbReference type="ARBA" id="ARBA00022870"/>
    </source>
</evidence>
<dbReference type="Pfam" id="PF00548">
    <property type="entry name" value="Peptidase_C3"/>
    <property type="match status" value="1"/>
</dbReference>
<keyword evidence="17" id="KW-1035">Host cytoplasm</keyword>
<keyword evidence="16" id="KW-0472">Membrane</keyword>
<sequence>MQYNQKNNDLSFSVLQQDNEMGEICYSNFDDFCTRKNNRRYRRDVKREIAKLSSRTRKRDRQKGFDWKLQAEGGMLSLPAKASDTLERLNVTSENVNQLITDLYEHASKSAERALVNFALSSVHTLVHTVSKVQFFALEVVRMFYNFIPEAVTVLKDKFFAIIRVITDAVARCSPAAQVREQDVTAFAEKGDDDQSTPSDPRSFIEKTGEFCTWLITGSDTTDSKVYQRKLNHFGNVFKNITFVSTGFVKLAELATWFFTDFVPRMFSKVLGYFGLAGVIACEEQPCGPIDLRQFVSDVADYTQFDLERFKDPDYCATVIRLYDEGAYIRASLAQGKLKLNSIQNSSVQAAVLQIFNFYNAKNVYLKHQLTETRETPFSIQLVGASGVGKSTAASTIAKWICNESMCIRAFPVHNLIYTKPQAAKFHDGFCGQPVMQFDDITQMKSAPGASESEAMEFIRTVNNAPYITNQAALEMKGFPLTCKLVMSTTNVAFPRLLELSHPEAFFRRRNILAVQVRVSKLYQAKYKEVLGEDYYAQMKDFEDYGFFIVSATDQTEYTALQNKLHGAPLTTTNMDMYIRECGLMGWCEFINHCSTAFNNHLQTPDPPFKGLPPTSMQRFAVVEWDDLVRANPQVRKDLLDAQNDIEAESGVFTRMNMLKCNHPICCAPYWFDPLEVKNDEYEMAFDYCTWRYTWNGYEGTLPDDLWKNLLGESRSVFYDFVEQGLIQIPALVGNETIQELWHLFRQRCPRFNHEEHMFCRCDVCPSCTFRLRSAVQAQIELDFPPSERQAFYASQRYGLRDSRHWVSDPEDLIGTSMVFNPDAAAKDLAEEWIVDDAEAESLCLSPLEWAKQLASYVKISLDELMLMAKKIPMYIWCVIGGLMTLGVFASAYQLYGYFSSPQSPEEELDSVTLTLPCRLADRMRDFVATATSDAKALFARALALRRHGVPLADAVEQLEAEAGHAYDDTQRTKVRSVPTVLRRSEIRSIVAEAYVGASNVNQVAEKICRNNVVKLIVTSGEQTSVVCYALALKQRTLVIPGHVMSSVQSLISRYGKDAIECTIVTTKNRYENVNVAWDKVDHIEDSDMCILQLPKKMPCFSDITKHIQVSADEQTSSNTFMYCKYDPEENALSHFYVSGTVVEEKHYSYDVCGTEYEARFVHGYRLFNLWTGKGNCGTIAFNQVTGKIVGMHVAGSPSTRTTYLTPLYQETFDSRVERGVVNDETPDQAEALCTGAGVRCMQAPGALELIGSVGVEFHQQPPNKNNFMPTILNPVHGDPVFEIKKEPSVMSLADPRVDQDVKEAGRSPLQLGIDKYASQAKEFDDATLDQAAAAVKIVLKHMPIGKVGKRLLTEFETINGVLPQFIGEGRAYDGMDMKTSPGLPYRYEATKVSKGYPGKLPWFECTDTGPNGENIFTVREELGGLPLGQQLLKRLSTSDETLRQGNIPFYVNAINLKQETLALKKIRSAKTRVFECMPLHMTMLVRKYFGAFFETLQVNCVNYPVSVGIAAQQNDWTLLAQRLNKFGGRVVAGDYKSWDGLVMPSVLYKAGQLVNSWYGDSDDSENGKARLALVESHSHSYFVCVNALMRRHGGMSSGSPMTSPMNSMCNWLNILCAIITTMKKKNEPFTTEDLVCGVELALYGDDHIVALGPKFLGKVTFRDFYEVFTEHGLGYTAADKSARIDFDYEKLEQITYLKREFVPHQGYWLAPLSLESIENMALWYEKREKIREVTILHEKKEAFVTELAMHDRAVFNARVAKWNERVENLGHLNVFGDSFADKPLIHVTFEEAREKLMNAIRG</sequence>
<evidence type="ECO:0000256" key="9">
    <source>
        <dbReference type="ARBA" id="ARBA00022741"/>
    </source>
</evidence>
<dbReference type="InterPro" id="IPR043128">
    <property type="entry name" value="Rev_trsase/Diguanyl_cyclase"/>
</dbReference>
<evidence type="ECO:0000259" key="19">
    <source>
        <dbReference type="PROSITE" id="PS51218"/>
    </source>
</evidence>
<dbReference type="InterPro" id="IPR014759">
    <property type="entry name" value="Helicase_SF3_ssRNA_vir"/>
</dbReference>
<evidence type="ECO:0000256" key="17">
    <source>
        <dbReference type="ARBA" id="ARBA00023200"/>
    </source>
</evidence>
<dbReference type="Gene3D" id="1.20.960.20">
    <property type="match status" value="1"/>
</dbReference>
<dbReference type="SUPFAM" id="SSF56672">
    <property type="entry name" value="DNA/RNA polymerases"/>
    <property type="match status" value="1"/>
</dbReference>
<evidence type="ECO:0000256" key="6">
    <source>
        <dbReference type="ARBA" id="ARBA00022670"/>
    </source>
</evidence>
<keyword evidence="3" id="KW-0696">RNA-directed RNA polymerase</keyword>
<keyword evidence="5" id="KW-0597">Phosphoprotein</keyword>
<dbReference type="GO" id="GO:0003968">
    <property type="term" value="F:RNA-directed RNA polymerase activity"/>
    <property type="evidence" value="ECO:0007669"/>
    <property type="project" value="UniProtKB-KW"/>
</dbReference>
<evidence type="ECO:0000256" key="8">
    <source>
        <dbReference type="ARBA" id="ARBA00022695"/>
    </source>
</evidence>
<dbReference type="Gene3D" id="3.30.70.270">
    <property type="match status" value="1"/>
</dbReference>
<dbReference type="InterPro" id="IPR009003">
    <property type="entry name" value="Peptidase_S1_PA"/>
</dbReference>
<evidence type="ECO:0000256" key="4">
    <source>
        <dbReference type="ARBA" id="ARBA00022520"/>
    </source>
</evidence>
<keyword evidence="7" id="KW-0808">Transferase</keyword>
<feature type="domain" description="Peptidase C3" evidence="20">
    <location>
        <begin position="998"/>
        <end position="1213"/>
    </location>
</feature>
<dbReference type="Pfam" id="PF00680">
    <property type="entry name" value="RdRP_1"/>
    <property type="match status" value="1"/>
</dbReference>
<proteinExistence type="predicted"/>
<evidence type="ECO:0000256" key="5">
    <source>
        <dbReference type="ARBA" id="ARBA00022553"/>
    </source>
</evidence>
<evidence type="ECO:0000313" key="21">
    <source>
        <dbReference type="EMBL" id="WZI33522.1"/>
    </source>
</evidence>
<dbReference type="Gene3D" id="2.40.10.10">
    <property type="entry name" value="Trypsin-like serine proteases"/>
    <property type="match status" value="1"/>
</dbReference>
<dbReference type="InterPro" id="IPR000199">
    <property type="entry name" value="Peptidase_C3A/C3B_picornavir"/>
</dbReference>
<reference evidence="21" key="2">
    <citation type="submission" date="2024-01" db="EMBL/GenBank/DDBJ databases">
        <authorList>
            <person name="Zhang X.-A."/>
            <person name="Zhang J.-T."/>
            <person name="Hu Z.-Y."/>
            <person name="Liu W."/>
        </authorList>
    </citation>
    <scope>NUCLEOTIDE SEQUENCE</scope>
    <source>
        <strain evidence="21">Picorna_9</strain>
    </source>
</reference>
<dbReference type="SUPFAM" id="SSF50494">
    <property type="entry name" value="Trypsin-like serine proteases"/>
    <property type="match status" value="1"/>
</dbReference>
<dbReference type="GO" id="GO:0039694">
    <property type="term" value="P:viral RNA genome replication"/>
    <property type="evidence" value="ECO:0007669"/>
    <property type="project" value="InterPro"/>
</dbReference>
<evidence type="ECO:0000256" key="3">
    <source>
        <dbReference type="ARBA" id="ARBA00022484"/>
    </source>
</evidence>
<keyword evidence="9" id="KW-0547">Nucleotide-binding</keyword>
<dbReference type="CDD" id="cd23169">
    <property type="entry name" value="ps-ssRNAv-Picornavirales"/>
    <property type="match status" value="1"/>
</dbReference>
<keyword evidence="12" id="KW-0788">Thiol protease</keyword>